<reference evidence="4 5" key="1">
    <citation type="submission" date="2016-06" db="EMBL/GenBank/DDBJ databases">
        <title>Evolution of pathogenesis and genome organization in the Tremellales.</title>
        <authorList>
            <person name="Cuomo C."/>
            <person name="Litvintseva A."/>
            <person name="Heitman J."/>
            <person name="Chen Y."/>
            <person name="Sun S."/>
            <person name="Springer D."/>
            <person name="Dromer F."/>
            <person name="Young S."/>
            <person name="Zeng Q."/>
            <person name="Chapman S."/>
            <person name="Gujja S."/>
            <person name="Saif S."/>
            <person name="Birren B."/>
        </authorList>
    </citation>
    <scope>NUCLEOTIDE SEQUENCE [LARGE SCALE GENOMIC DNA]</scope>
    <source>
        <strain evidence="4 5">ATCC 28783</strain>
    </source>
</reference>
<dbReference type="AlphaFoldDB" id="A0A4Q1BGX0"/>
<comment type="caution">
    <text evidence="4">The sequence shown here is derived from an EMBL/GenBank/DDBJ whole genome shotgun (WGS) entry which is preliminary data.</text>
</comment>
<dbReference type="SUPFAM" id="SSF48097">
    <property type="entry name" value="Regulator of G-protein signaling, RGS"/>
    <property type="match status" value="1"/>
</dbReference>
<dbReference type="PANTHER" id="PTHR10845">
    <property type="entry name" value="REGULATOR OF G PROTEIN SIGNALING"/>
    <property type="match status" value="1"/>
</dbReference>
<dbReference type="InterPro" id="IPR036388">
    <property type="entry name" value="WH-like_DNA-bd_sf"/>
</dbReference>
<dbReference type="GO" id="GO:0009968">
    <property type="term" value="P:negative regulation of signal transduction"/>
    <property type="evidence" value="ECO:0007669"/>
    <property type="project" value="UniProtKB-KW"/>
</dbReference>
<dbReference type="PROSITE" id="PS50132">
    <property type="entry name" value="RGS"/>
    <property type="match status" value="1"/>
</dbReference>
<evidence type="ECO:0000313" key="5">
    <source>
        <dbReference type="Proteomes" id="UP000289152"/>
    </source>
</evidence>
<dbReference type="InterPro" id="IPR000591">
    <property type="entry name" value="DEP_dom"/>
</dbReference>
<feature type="compositionally biased region" description="Polar residues" evidence="2">
    <location>
        <begin position="381"/>
        <end position="394"/>
    </location>
</feature>
<name>A0A4Q1BGX0_TREME</name>
<evidence type="ECO:0000256" key="2">
    <source>
        <dbReference type="SAM" id="MobiDB-lite"/>
    </source>
</evidence>
<dbReference type="EMBL" id="SDIL01000086">
    <property type="protein sequence ID" value="RXK36834.1"/>
    <property type="molecule type" value="Genomic_DNA"/>
</dbReference>
<dbReference type="InterPro" id="IPR016137">
    <property type="entry name" value="RGS"/>
</dbReference>
<dbReference type="InterPro" id="IPR058855">
    <property type="entry name" value="RGS1/SST2-like_Fungal-DR"/>
</dbReference>
<dbReference type="Gene3D" id="1.10.10.10">
    <property type="entry name" value="Winged helix-like DNA-binding domain superfamily/Winged helix DNA-binding domain"/>
    <property type="match status" value="2"/>
</dbReference>
<dbReference type="Proteomes" id="UP000289152">
    <property type="component" value="Unassembled WGS sequence"/>
</dbReference>
<dbReference type="CDD" id="cd08708">
    <property type="entry name" value="RGS_FLBA"/>
    <property type="match status" value="1"/>
</dbReference>
<keyword evidence="5" id="KW-1185">Reference proteome</keyword>
<dbReference type="SMART" id="SM00315">
    <property type="entry name" value="RGS"/>
    <property type="match status" value="1"/>
</dbReference>
<dbReference type="Pfam" id="PF25889">
    <property type="entry name" value="WHD_Fungal_DR"/>
    <property type="match status" value="1"/>
</dbReference>
<dbReference type="GO" id="GO:0035556">
    <property type="term" value="P:intracellular signal transduction"/>
    <property type="evidence" value="ECO:0007669"/>
    <property type="project" value="InterPro"/>
</dbReference>
<dbReference type="InParanoid" id="A0A4Q1BGX0"/>
<dbReference type="VEuPathDB" id="FungiDB:TREMEDRAFT_29267"/>
<dbReference type="InterPro" id="IPR036390">
    <property type="entry name" value="WH_DNA-bd_sf"/>
</dbReference>
<accession>A0A4Q1BGX0</accession>
<dbReference type="OrthoDB" id="196547at2759"/>
<dbReference type="Gene3D" id="1.10.167.10">
    <property type="entry name" value="Regulator of G-protein Signalling 4, domain 2"/>
    <property type="match status" value="1"/>
</dbReference>
<proteinExistence type="predicted"/>
<dbReference type="PANTHER" id="PTHR10845:SF192">
    <property type="entry name" value="DOUBLE HIT, ISOFORM B"/>
    <property type="match status" value="1"/>
</dbReference>
<organism evidence="4 5">
    <name type="scientific">Tremella mesenterica</name>
    <name type="common">Jelly fungus</name>
    <dbReference type="NCBI Taxonomy" id="5217"/>
    <lineage>
        <taxon>Eukaryota</taxon>
        <taxon>Fungi</taxon>
        <taxon>Dikarya</taxon>
        <taxon>Basidiomycota</taxon>
        <taxon>Agaricomycotina</taxon>
        <taxon>Tremellomycetes</taxon>
        <taxon>Tremellales</taxon>
        <taxon>Tremellaceae</taxon>
        <taxon>Tremella</taxon>
    </lineage>
</organism>
<gene>
    <name evidence="4" type="ORF">M231_05918</name>
</gene>
<sequence length="646" mass="72254">MSSHSHMMKTTRRGRPFVKDIHDLFSTLFISLELGNHRSFFKTYPYSFTTDEAAENLSSLKFSQSQRSADPKDPSRIITTTTTTTFSMTREMARGILQQLLDAHLIENGPDLPSTTFKERGIFMATPKGLHILERFITKNGISADNLLLIFAHQPIAMKLLHLERRSQDDEIIITKSVIEVLFRRFLGIKEPNLVTMSDDDLQKYNTLRWYNKGDAEKIEELDRSLGMPLRKAQVQNGKSTTEEYQFSAILAAEWLLDYSTCVGLDEAAEIAAHFVRYGLIALVSDKGKVKDGNTVVTVKGGGAGGAAGAQMQEAEFRATDKAIYRITKDGLALAKWSDNKTSNPSATISKPNLHSADSTTSTQSLSKSRASHSTEDSRATESGNLTRRPSLSGNLREGGDEKDVHLKDSHTARLKQILEEPALRSLFREFLRVNFCEENLSFWLDVQDLKRRFNTTSSAVAAPSGKGKPATQAMEKHHQELIAMAFVIYNTFLAPASPCELNIDHNLRAELISYMNQVTTDKEAAAKGQMSAEAASTMHASQIQTMVKLYERIQGYIFRLMATDSVPKFCKTERFLNLMRTVFDYNEKFEDPDNLFGPAKGVPQVDDVQPSPTRAYMTISQAANEKAAALEREKARQNGQTVSFR</sequence>
<feature type="domain" description="RGS" evidence="3">
    <location>
        <begin position="414"/>
        <end position="580"/>
    </location>
</feature>
<evidence type="ECO:0000256" key="1">
    <source>
        <dbReference type="ARBA" id="ARBA00022700"/>
    </source>
</evidence>
<dbReference type="FunCoup" id="A0A4Q1BGX0">
    <property type="interactions" value="8"/>
</dbReference>
<keyword evidence="1" id="KW-0734">Signal transduction inhibitor</keyword>
<feature type="compositionally biased region" description="Polar residues" evidence="2">
    <location>
        <begin position="340"/>
        <end position="369"/>
    </location>
</feature>
<dbReference type="Pfam" id="PF00615">
    <property type="entry name" value="RGS"/>
    <property type="match status" value="1"/>
</dbReference>
<feature type="region of interest" description="Disordered" evidence="2">
    <location>
        <begin position="339"/>
        <end position="405"/>
    </location>
</feature>
<evidence type="ECO:0000259" key="3">
    <source>
        <dbReference type="PROSITE" id="PS50132"/>
    </source>
</evidence>
<dbReference type="STRING" id="5217.A0A4Q1BGX0"/>
<dbReference type="SMART" id="SM00049">
    <property type="entry name" value="DEP"/>
    <property type="match status" value="2"/>
</dbReference>
<protein>
    <recommendedName>
        <fullName evidence="3">RGS domain-containing protein</fullName>
    </recommendedName>
</protein>
<dbReference type="InterPro" id="IPR044926">
    <property type="entry name" value="RGS_subdomain_2"/>
</dbReference>
<dbReference type="InterPro" id="IPR036305">
    <property type="entry name" value="RGS_sf"/>
</dbReference>
<dbReference type="SUPFAM" id="SSF46785">
    <property type="entry name" value="Winged helix' DNA-binding domain"/>
    <property type="match status" value="2"/>
</dbReference>
<dbReference type="CDD" id="cd04450">
    <property type="entry name" value="DEP_RGS7-like"/>
    <property type="match status" value="1"/>
</dbReference>
<evidence type="ECO:0000313" key="4">
    <source>
        <dbReference type="EMBL" id="RXK36834.1"/>
    </source>
</evidence>